<keyword evidence="1" id="KW-0812">Transmembrane</keyword>
<feature type="transmembrane region" description="Helical" evidence="1">
    <location>
        <begin position="338"/>
        <end position="358"/>
    </location>
</feature>
<keyword evidence="1" id="KW-0472">Membrane</keyword>
<feature type="transmembrane region" description="Helical" evidence="1">
    <location>
        <begin position="265"/>
        <end position="291"/>
    </location>
</feature>
<dbReference type="EMBL" id="NFLC01000006">
    <property type="protein sequence ID" value="OUQ10924.1"/>
    <property type="molecule type" value="Genomic_DNA"/>
</dbReference>
<gene>
    <name evidence="2" type="ORF">B5E88_04315</name>
</gene>
<feature type="transmembrane region" description="Helical" evidence="1">
    <location>
        <begin position="12"/>
        <end position="34"/>
    </location>
</feature>
<feature type="transmembrane region" description="Helical" evidence="1">
    <location>
        <begin position="123"/>
        <end position="140"/>
    </location>
</feature>
<dbReference type="Proteomes" id="UP000196074">
    <property type="component" value="Unassembled WGS sequence"/>
</dbReference>
<dbReference type="PANTHER" id="PTHR39177">
    <property type="entry name" value="ABC TRANSPORTER PERMEASE YTRC-RELATED"/>
    <property type="match status" value="1"/>
</dbReference>
<feature type="transmembrane region" description="Helical" evidence="1">
    <location>
        <begin position="227"/>
        <end position="245"/>
    </location>
</feature>
<sequence length="373" mass="43999">MLYKIFWQRSKWIILFASLVIFASFAFSSLSIVYNWQDSRNFYQSEAFKKDFDSYPKNYVKDENKYRASKHQAAIRQKYSDRQLMVHSKNSPLYTTQTQIFNDSPSNVFYFQTNVQLGQAEKVVLFLLLGFAVFFLDLKLHFNQFLFGLGIKRSKIFWKKVLFYTGILFIVTLLSNYCALGIIGANIPDKYLDFTWTQFLYSGFSCTMSYLFIFIIGLLFGVGLGNLFFAPLSLVPLLFYFVFYQEKLSYLKEEWFDTWQLLPSFYGSHPMLIVFTILASLSLLALGCYSFNRTSLENSSEFLLVKKLRLPIYLLMIASSVYLAARTSFLTLKTWQDLKIFVVITLFCTVIATIFVYFQTMLKWWQRYRENKW</sequence>
<dbReference type="RefSeq" id="WP_016251264.1">
    <property type="nucleotide sequence ID" value="NZ_CP010060.1"/>
</dbReference>
<evidence type="ECO:0000313" key="2">
    <source>
        <dbReference type="EMBL" id="OUQ10924.1"/>
    </source>
</evidence>
<evidence type="ECO:0000256" key="1">
    <source>
        <dbReference type="SAM" id="Phobius"/>
    </source>
</evidence>
<dbReference type="GeneID" id="60872119"/>
<evidence type="ECO:0000313" key="3">
    <source>
        <dbReference type="Proteomes" id="UP000196074"/>
    </source>
</evidence>
<protein>
    <recommendedName>
        <fullName evidence="4">ABC transporter permease</fullName>
    </recommendedName>
</protein>
<comment type="caution">
    <text evidence="2">The sequence shown here is derived from an EMBL/GenBank/DDBJ whole genome shotgun (WGS) entry which is preliminary data.</text>
</comment>
<organism evidence="2 3">
    <name type="scientific">Enterococcus cecorum</name>
    <dbReference type="NCBI Taxonomy" id="44008"/>
    <lineage>
        <taxon>Bacteria</taxon>
        <taxon>Bacillati</taxon>
        <taxon>Bacillota</taxon>
        <taxon>Bacilli</taxon>
        <taxon>Lactobacillales</taxon>
        <taxon>Enterococcaceae</taxon>
        <taxon>Enterococcus</taxon>
    </lineage>
</organism>
<dbReference type="InterPro" id="IPR053046">
    <property type="entry name" value="ABC-5_transporter"/>
</dbReference>
<evidence type="ECO:0008006" key="4">
    <source>
        <dbReference type="Google" id="ProtNLM"/>
    </source>
</evidence>
<dbReference type="AlphaFoldDB" id="A0A1Y4R018"/>
<reference evidence="3" key="1">
    <citation type="submission" date="2017-04" db="EMBL/GenBank/DDBJ databases">
        <title>Function of individual gut microbiota members based on whole genome sequencing of pure cultures obtained from chicken caecum.</title>
        <authorList>
            <person name="Medvecky M."/>
            <person name="Cejkova D."/>
            <person name="Polansky O."/>
            <person name="Karasova D."/>
            <person name="Kubasova T."/>
            <person name="Cizek A."/>
            <person name="Rychlik I."/>
        </authorList>
    </citation>
    <scope>NUCLEOTIDE SEQUENCE [LARGE SCALE GENOMIC DNA]</scope>
    <source>
        <strain evidence="3">An144</strain>
    </source>
</reference>
<keyword evidence="1" id="KW-1133">Transmembrane helix</keyword>
<dbReference type="PANTHER" id="PTHR39177:SF1">
    <property type="entry name" value="ABC TRANSPORTER PERMEASE YTRC-RELATED"/>
    <property type="match status" value="1"/>
</dbReference>
<feature type="transmembrane region" description="Helical" evidence="1">
    <location>
        <begin position="312"/>
        <end position="332"/>
    </location>
</feature>
<name>A0A1Y4R018_9ENTE</name>
<feature type="transmembrane region" description="Helical" evidence="1">
    <location>
        <begin position="199"/>
        <end position="220"/>
    </location>
</feature>
<accession>A0A1Y4R018</accession>
<proteinExistence type="predicted"/>
<feature type="transmembrane region" description="Helical" evidence="1">
    <location>
        <begin position="161"/>
        <end position="187"/>
    </location>
</feature>